<reference evidence="2 3" key="1">
    <citation type="submission" date="2020-08" db="EMBL/GenBank/DDBJ databases">
        <title>Genomic Encyclopedia of Type Strains, Phase IV (KMG-IV): sequencing the most valuable type-strain genomes for metagenomic binning, comparative biology and taxonomic classification.</title>
        <authorList>
            <person name="Goeker M."/>
        </authorList>
    </citation>
    <scope>NUCLEOTIDE SEQUENCE [LARGE SCALE GENOMIC DNA]</scope>
    <source>
        <strain evidence="2 3">DSM 102850</strain>
    </source>
</reference>
<dbReference type="RefSeq" id="WP_183817045.1">
    <property type="nucleotide sequence ID" value="NZ_JACHOB010000002.1"/>
</dbReference>
<evidence type="ECO:0000313" key="2">
    <source>
        <dbReference type="EMBL" id="MBB4658874.1"/>
    </source>
</evidence>
<protein>
    <submittedName>
        <fullName evidence="2">Uncharacterized protein</fullName>
    </submittedName>
</protein>
<sequence length="61" mass="6512">MTRPASPAERARKRYDRLVAAGRVRLPEPPAPAARPEPEAPSEEDAATPANPFAVFMGCAP</sequence>
<dbReference type="Proteomes" id="UP000563524">
    <property type="component" value="Unassembled WGS sequence"/>
</dbReference>
<comment type="caution">
    <text evidence="2">The sequence shown here is derived from an EMBL/GenBank/DDBJ whole genome shotgun (WGS) entry which is preliminary data.</text>
</comment>
<feature type="region of interest" description="Disordered" evidence="1">
    <location>
        <begin position="21"/>
        <end position="52"/>
    </location>
</feature>
<dbReference type="AlphaFoldDB" id="A0A840I3U2"/>
<proteinExistence type="predicted"/>
<keyword evidence="3" id="KW-1185">Reference proteome</keyword>
<gene>
    <name evidence="2" type="ORF">GGQ59_001388</name>
</gene>
<evidence type="ECO:0000256" key="1">
    <source>
        <dbReference type="SAM" id="MobiDB-lite"/>
    </source>
</evidence>
<organism evidence="2 3">
    <name type="scientific">Parvularcula dongshanensis</name>
    <dbReference type="NCBI Taxonomy" id="1173995"/>
    <lineage>
        <taxon>Bacteria</taxon>
        <taxon>Pseudomonadati</taxon>
        <taxon>Pseudomonadota</taxon>
        <taxon>Alphaproteobacteria</taxon>
        <taxon>Parvularculales</taxon>
        <taxon>Parvularculaceae</taxon>
        <taxon>Parvularcula</taxon>
    </lineage>
</organism>
<evidence type="ECO:0000313" key="3">
    <source>
        <dbReference type="Proteomes" id="UP000563524"/>
    </source>
</evidence>
<accession>A0A840I3U2</accession>
<name>A0A840I3U2_9PROT</name>
<dbReference type="EMBL" id="JACHOB010000002">
    <property type="protein sequence ID" value="MBB4658874.1"/>
    <property type="molecule type" value="Genomic_DNA"/>
</dbReference>